<evidence type="ECO:0000259" key="1">
    <source>
        <dbReference type="Pfam" id="PF10276"/>
    </source>
</evidence>
<organism evidence="2">
    <name type="scientific">hydrothermal vent metagenome</name>
    <dbReference type="NCBI Taxonomy" id="652676"/>
    <lineage>
        <taxon>unclassified sequences</taxon>
        <taxon>metagenomes</taxon>
        <taxon>ecological metagenomes</taxon>
    </lineage>
</organism>
<accession>A0A3B0XCV8</accession>
<proteinExistence type="predicted"/>
<evidence type="ECO:0000313" key="2">
    <source>
        <dbReference type="EMBL" id="VAW53854.1"/>
    </source>
</evidence>
<gene>
    <name evidence="2" type="ORF">MNBD_GAMMA06-1438</name>
</gene>
<name>A0A3B0XCV8_9ZZZZ</name>
<dbReference type="InterPro" id="IPR019401">
    <property type="entry name" value="Znf_CHCC"/>
</dbReference>
<dbReference type="Pfam" id="PF10276">
    <property type="entry name" value="zf-CHCC"/>
    <property type="match status" value="1"/>
</dbReference>
<feature type="domain" description="Zinc finger CHCC-type" evidence="1">
    <location>
        <begin position="42"/>
        <end position="65"/>
    </location>
</feature>
<dbReference type="AlphaFoldDB" id="A0A3B0XCV8"/>
<dbReference type="EMBL" id="UOFD01000067">
    <property type="protein sequence ID" value="VAW53854.1"/>
    <property type="molecule type" value="Genomic_DNA"/>
</dbReference>
<reference evidence="2" key="1">
    <citation type="submission" date="2018-06" db="EMBL/GenBank/DDBJ databases">
        <authorList>
            <person name="Zhirakovskaya E."/>
        </authorList>
    </citation>
    <scope>NUCLEOTIDE SEQUENCE</scope>
</reference>
<sequence>MPNPNTATQEDLDTPNDSMSYEVLRDVLPIHCPMPGSSLWNSHPRVYIPVEKTGSAKCPYCGCEYRLVD</sequence>
<dbReference type="Gene3D" id="2.60.260.40">
    <property type="entry name" value="q5lls5 like domains"/>
    <property type="match status" value="1"/>
</dbReference>
<protein>
    <recommendedName>
        <fullName evidence="1">Zinc finger CHCC-type domain-containing protein</fullName>
    </recommendedName>
</protein>